<keyword evidence="10" id="KW-1185">Reference proteome</keyword>
<evidence type="ECO:0000256" key="5">
    <source>
        <dbReference type="ARBA" id="ARBA00022833"/>
    </source>
</evidence>
<evidence type="ECO:0000256" key="2">
    <source>
        <dbReference type="ARBA" id="ARBA00022723"/>
    </source>
</evidence>
<feature type="binding site" evidence="7">
    <location>
        <position position="84"/>
    </location>
    <ligand>
        <name>Zn(2+)</name>
        <dbReference type="ChEBI" id="CHEBI:29105"/>
    </ligand>
</feature>
<accession>A0A2S5A9Y5</accession>
<comment type="similarity">
    <text evidence="7">Belongs to the metallo-dependent hydrolases superfamily. HutI family.</text>
</comment>
<evidence type="ECO:0000259" key="8">
    <source>
        <dbReference type="Pfam" id="PF01979"/>
    </source>
</evidence>
<dbReference type="InterPro" id="IPR032466">
    <property type="entry name" value="Metal_Hydrolase"/>
</dbReference>
<keyword evidence="6 7" id="KW-0408">Iron</keyword>
<evidence type="ECO:0000256" key="4">
    <source>
        <dbReference type="ARBA" id="ARBA00022808"/>
    </source>
</evidence>
<keyword evidence="5 7" id="KW-0862">Zinc</keyword>
<dbReference type="GO" id="GO:0050480">
    <property type="term" value="F:imidazolonepropionase activity"/>
    <property type="evidence" value="ECO:0007669"/>
    <property type="project" value="UniProtKB-UniRule"/>
</dbReference>
<feature type="binding site" evidence="7">
    <location>
        <position position="93"/>
    </location>
    <ligand>
        <name>4-imidazolone-5-propanoate</name>
        <dbReference type="ChEBI" id="CHEBI:77893"/>
    </ligand>
</feature>
<feature type="binding site" evidence="7">
    <location>
        <position position="189"/>
    </location>
    <ligand>
        <name>4-imidazolone-5-propanoate</name>
        <dbReference type="ChEBI" id="CHEBI:77893"/>
    </ligand>
</feature>
<sequence length="417" mass="45144">MLLINIKQLCGIQPEGKFRVEGAEMQELPSIENAWLKIEHGKIADFGSMNDLSAHQLSSMVSGASSELMDLKDKLVLPTWNDSHTHLVFAASREEEFLMKIQGKTYEEITAAGGGILNSARKLANTSESELYDSAAERLQEVMKLGTGAIEIKSGYGLSYEAELKMLKVIRRLKETFPLPVKATFLGAHAFPQEFKQNQDAYLNLLTEELLPKIADEGLADFIDAFCEQNYFSIAQTERIIEAGAKYGLKAKIHANQFTNTGATQACVRRGALSVDHLEVTDEAVIESLKGASTIATLLPSCSLFINIPFANARGMVDAGLGVALASDFNPGTTPSGNMNLVVALACMKMKMLPNEAVNAATLNGAYAMDLASSHGSITKGKQANLIITKAIPSINYMPYSFGSNLIDKVLINGKIV</sequence>
<comment type="catalytic activity">
    <reaction evidence="7">
        <text>4-imidazolone-5-propanoate + H2O = N-formimidoyl-L-glutamate</text>
        <dbReference type="Rhea" id="RHEA:23660"/>
        <dbReference type="ChEBI" id="CHEBI:15377"/>
        <dbReference type="ChEBI" id="CHEBI:58928"/>
        <dbReference type="ChEBI" id="CHEBI:77893"/>
        <dbReference type="EC" id="3.5.2.7"/>
    </reaction>
</comment>
<dbReference type="GO" id="GO:0019557">
    <property type="term" value="P:L-histidine catabolic process to glutamate and formate"/>
    <property type="evidence" value="ECO:0007669"/>
    <property type="project" value="UniProtKB-UniPathway"/>
</dbReference>
<dbReference type="Gene3D" id="2.30.40.10">
    <property type="entry name" value="Urease, subunit C, domain 1"/>
    <property type="match status" value="1"/>
</dbReference>
<feature type="binding site" evidence="7">
    <location>
        <position position="330"/>
    </location>
    <ligand>
        <name>N-formimidoyl-L-glutamate</name>
        <dbReference type="ChEBI" id="CHEBI:58928"/>
    </ligand>
</feature>
<dbReference type="EMBL" id="PQVF01000001">
    <property type="protein sequence ID" value="POY39089.1"/>
    <property type="molecule type" value="Genomic_DNA"/>
</dbReference>
<feature type="binding site" evidence="7">
    <location>
        <position position="257"/>
    </location>
    <ligand>
        <name>4-imidazolone-5-propanoate</name>
        <dbReference type="ChEBI" id="CHEBI:77893"/>
    </ligand>
</feature>
<feature type="domain" description="Amidohydrolase-related" evidence="8">
    <location>
        <begin position="76"/>
        <end position="417"/>
    </location>
</feature>
<reference evidence="9 10" key="1">
    <citation type="submission" date="2018-01" db="EMBL/GenBank/DDBJ databases">
        <authorList>
            <person name="Gaut B.S."/>
            <person name="Morton B.R."/>
            <person name="Clegg M.T."/>
            <person name="Duvall M.R."/>
        </authorList>
    </citation>
    <scope>NUCLEOTIDE SEQUENCE [LARGE SCALE GENOMIC DNA]</scope>
    <source>
        <strain evidence="9 10">HR-AV</strain>
    </source>
</reference>
<feature type="binding site" evidence="7">
    <location>
        <position position="156"/>
    </location>
    <ligand>
        <name>N-formimidoyl-L-glutamate</name>
        <dbReference type="ChEBI" id="CHEBI:58928"/>
    </ligand>
</feature>
<dbReference type="GO" id="GO:0005737">
    <property type="term" value="C:cytoplasm"/>
    <property type="evidence" value="ECO:0007669"/>
    <property type="project" value="UniProtKB-SubCell"/>
</dbReference>
<protein>
    <recommendedName>
        <fullName evidence="1 7">Imidazolonepropionase</fullName>
        <ecNumber evidence="1 7">3.5.2.7</ecNumber>
    </recommendedName>
    <alternativeName>
        <fullName evidence="7">Imidazolone-5-propionate hydrolase</fullName>
    </alternativeName>
</protein>
<comment type="pathway">
    <text evidence="7">Amino-acid degradation; L-histidine degradation into L-glutamate; N-formimidoyl-L-glutamate from L-histidine: step 3/3.</text>
</comment>
<comment type="cofactor">
    <cofactor evidence="7">
        <name>Zn(2+)</name>
        <dbReference type="ChEBI" id="CHEBI:29105"/>
    </cofactor>
    <cofactor evidence="7">
        <name>Fe(3+)</name>
        <dbReference type="ChEBI" id="CHEBI:29034"/>
    </cofactor>
    <text evidence="7">Binds 1 zinc or iron ion per subunit.</text>
</comment>
<dbReference type="InterPro" id="IPR011059">
    <property type="entry name" value="Metal-dep_hydrolase_composite"/>
</dbReference>
<organism evidence="9 10">
    <name type="scientific">Solitalea longa</name>
    <dbReference type="NCBI Taxonomy" id="2079460"/>
    <lineage>
        <taxon>Bacteria</taxon>
        <taxon>Pseudomonadati</taxon>
        <taxon>Bacteroidota</taxon>
        <taxon>Sphingobacteriia</taxon>
        <taxon>Sphingobacteriales</taxon>
        <taxon>Sphingobacteriaceae</taxon>
        <taxon>Solitalea</taxon>
    </lineage>
</organism>
<comment type="subcellular location">
    <subcellularLocation>
        <location evidence="7">Cytoplasm</location>
    </subcellularLocation>
</comment>
<evidence type="ECO:0000256" key="7">
    <source>
        <dbReference type="HAMAP-Rule" id="MF_00372"/>
    </source>
</evidence>
<dbReference type="GO" id="GO:0005506">
    <property type="term" value="F:iron ion binding"/>
    <property type="evidence" value="ECO:0007669"/>
    <property type="project" value="UniProtKB-UniRule"/>
</dbReference>
<comment type="function">
    <text evidence="7">Catalyzes the hydrolytic cleavage of the carbon-nitrogen bond in imidazolone-5-propanoate to yield N-formimidoyl-L-glutamate. It is the third step in the universal histidine degradation pathway.</text>
</comment>
<dbReference type="Pfam" id="PF01979">
    <property type="entry name" value="Amidohydro_1"/>
    <property type="match status" value="1"/>
</dbReference>
<feature type="binding site" evidence="7">
    <location>
        <position position="328"/>
    </location>
    <ligand>
        <name>Fe(3+)</name>
        <dbReference type="ChEBI" id="CHEBI:29034"/>
    </ligand>
</feature>
<evidence type="ECO:0000313" key="10">
    <source>
        <dbReference type="Proteomes" id="UP000236893"/>
    </source>
</evidence>
<evidence type="ECO:0000256" key="1">
    <source>
        <dbReference type="ARBA" id="ARBA00012864"/>
    </source>
</evidence>
<keyword evidence="4 7" id="KW-0369">Histidine metabolism</keyword>
<dbReference type="RefSeq" id="WP_103787192.1">
    <property type="nucleotide sequence ID" value="NZ_PQVF01000001.1"/>
</dbReference>
<keyword evidence="3 7" id="KW-0378">Hydrolase</keyword>
<dbReference type="PANTHER" id="PTHR42752">
    <property type="entry name" value="IMIDAZOLONEPROPIONASE"/>
    <property type="match status" value="1"/>
</dbReference>
<feature type="binding site" evidence="7">
    <location>
        <position position="86"/>
    </location>
    <ligand>
        <name>Zn(2+)</name>
        <dbReference type="ChEBI" id="CHEBI:29105"/>
    </ligand>
</feature>
<feature type="binding site" evidence="7">
    <location>
        <position position="86"/>
    </location>
    <ligand>
        <name>Fe(3+)</name>
        <dbReference type="ChEBI" id="CHEBI:29034"/>
    </ligand>
</feature>
<dbReference type="InterPro" id="IPR006680">
    <property type="entry name" value="Amidohydro-rel"/>
</dbReference>
<feature type="binding site" evidence="7">
    <location>
        <position position="254"/>
    </location>
    <ligand>
        <name>Fe(3+)</name>
        <dbReference type="ChEBI" id="CHEBI:29034"/>
    </ligand>
</feature>
<dbReference type="Gene3D" id="3.20.20.140">
    <property type="entry name" value="Metal-dependent hydrolases"/>
    <property type="match status" value="1"/>
</dbReference>
<keyword evidence="7" id="KW-0963">Cytoplasm</keyword>
<dbReference type="FunFam" id="3.20.20.140:FF:000007">
    <property type="entry name" value="Imidazolonepropionase"/>
    <property type="match status" value="1"/>
</dbReference>
<proteinExistence type="inferred from homology"/>
<feature type="binding site" evidence="7">
    <location>
        <position position="332"/>
    </location>
    <ligand>
        <name>N-formimidoyl-L-glutamate</name>
        <dbReference type="ChEBI" id="CHEBI:58928"/>
    </ligand>
</feature>
<gene>
    <name evidence="7" type="primary">hutI</name>
    <name evidence="9" type="ORF">C3K47_00910</name>
</gene>
<name>A0A2S5A9Y5_9SPHI</name>
<dbReference type="SUPFAM" id="SSF51338">
    <property type="entry name" value="Composite domain of metallo-dependent hydrolases"/>
    <property type="match status" value="1"/>
</dbReference>
<dbReference type="AlphaFoldDB" id="A0A2S5A9Y5"/>
<dbReference type="HAMAP" id="MF_00372">
    <property type="entry name" value="HutI"/>
    <property type="match status" value="1"/>
</dbReference>
<dbReference type="SUPFAM" id="SSF51556">
    <property type="entry name" value="Metallo-dependent hydrolases"/>
    <property type="match status" value="1"/>
</dbReference>
<feature type="binding site" evidence="7">
    <location>
        <position position="333"/>
    </location>
    <ligand>
        <name>4-imidazolone-5-propanoate</name>
        <dbReference type="ChEBI" id="CHEBI:77893"/>
    </ligand>
</feature>
<dbReference type="NCBIfam" id="TIGR01224">
    <property type="entry name" value="hutI"/>
    <property type="match status" value="1"/>
</dbReference>
<dbReference type="GO" id="GO:0008270">
    <property type="term" value="F:zinc ion binding"/>
    <property type="evidence" value="ECO:0007669"/>
    <property type="project" value="UniProtKB-UniRule"/>
</dbReference>
<dbReference type="OrthoDB" id="9776455at2"/>
<dbReference type="UniPathway" id="UPA00379">
    <property type="reaction ID" value="UER00551"/>
</dbReference>
<keyword evidence="2 7" id="KW-0479">Metal-binding</keyword>
<feature type="binding site" evidence="7">
    <location>
        <position position="328"/>
    </location>
    <ligand>
        <name>Zn(2+)</name>
        <dbReference type="ChEBI" id="CHEBI:29105"/>
    </ligand>
</feature>
<dbReference type="EC" id="3.5.2.7" evidence="1 7"/>
<feature type="binding site" evidence="7">
    <location>
        <position position="84"/>
    </location>
    <ligand>
        <name>Fe(3+)</name>
        <dbReference type="ChEBI" id="CHEBI:29034"/>
    </ligand>
</feature>
<comment type="caution">
    <text evidence="9">The sequence shown here is derived from an EMBL/GenBank/DDBJ whole genome shotgun (WGS) entry which is preliminary data.</text>
</comment>
<dbReference type="PANTHER" id="PTHR42752:SF1">
    <property type="entry name" value="IMIDAZOLONEPROPIONASE-RELATED"/>
    <property type="match status" value="1"/>
</dbReference>
<dbReference type="Proteomes" id="UP000236893">
    <property type="component" value="Unassembled WGS sequence"/>
</dbReference>
<evidence type="ECO:0000313" key="9">
    <source>
        <dbReference type="EMBL" id="POY39089.1"/>
    </source>
</evidence>
<feature type="binding site" evidence="7">
    <location>
        <position position="156"/>
    </location>
    <ligand>
        <name>4-imidazolone-5-propanoate</name>
        <dbReference type="ChEBI" id="CHEBI:77893"/>
    </ligand>
</feature>
<dbReference type="InterPro" id="IPR005920">
    <property type="entry name" value="HutI"/>
</dbReference>
<feature type="binding site" evidence="7">
    <location>
        <position position="254"/>
    </location>
    <ligand>
        <name>Zn(2+)</name>
        <dbReference type="ChEBI" id="CHEBI:29105"/>
    </ligand>
</feature>
<evidence type="ECO:0000256" key="6">
    <source>
        <dbReference type="ARBA" id="ARBA00023004"/>
    </source>
</evidence>
<evidence type="ECO:0000256" key="3">
    <source>
        <dbReference type="ARBA" id="ARBA00022801"/>
    </source>
</evidence>
<dbReference type="GO" id="GO:0019556">
    <property type="term" value="P:L-histidine catabolic process to glutamate and formamide"/>
    <property type="evidence" value="ECO:0007669"/>
    <property type="project" value="UniProtKB-UniRule"/>
</dbReference>